<protein>
    <submittedName>
        <fullName evidence="2">Uncharacterized protein</fullName>
    </submittedName>
</protein>
<proteinExistence type="predicted"/>
<sequence length="94" mass="10355">MQSDLDGNINWANQTNPQDTQSQIGNMMQSGGLVSGSPLMATSPLAQINPLNMAHGGQVDETPNALIAKIREEFHRRGLDFDRYMAQRMAHTSK</sequence>
<gene>
    <name evidence="2" type="ORF">UFOVP237_31</name>
</gene>
<feature type="region of interest" description="Disordered" evidence="1">
    <location>
        <begin position="1"/>
        <end position="38"/>
    </location>
</feature>
<evidence type="ECO:0000256" key="1">
    <source>
        <dbReference type="SAM" id="MobiDB-lite"/>
    </source>
</evidence>
<organism evidence="2">
    <name type="scientific">uncultured Caudovirales phage</name>
    <dbReference type="NCBI Taxonomy" id="2100421"/>
    <lineage>
        <taxon>Viruses</taxon>
        <taxon>Duplodnaviria</taxon>
        <taxon>Heunggongvirae</taxon>
        <taxon>Uroviricota</taxon>
        <taxon>Caudoviricetes</taxon>
        <taxon>Peduoviridae</taxon>
        <taxon>Maltschvirus</taxon>
        <taxon>Maltschvirus maltsch</taxon>
    </lineage>
</organism>
<name>A0A6J7WSY5_9CAUD</name>
<accession>A0A6J7WSY5</accession>
<feature type="compositionally biased region" description="Polar residues" evidence="1">
    <location>
        <begin position="1"/>
        <end position="29"/>
    </location>
</feature>
<reference evidence="2" key="1">
    <citation type="submission" date="2020-05" db="EMBL/GenBank/DDBJ databases">
        <authorList>
            <person name="Chiriac C."/>
            <person name="Salcher M."/>
            <person name="Ghai R."/>
            <person name="Kavagutti S V."/>
        </authorList>
    </citation>
    <scope>NUCLEOTIDE SEQUENCE</scope>
</reference>
<dbReference type="EMBL" id="LR798277">
    <property type="protein sequence ID" value="CAB5219908.1"/>
    <property type="molecule type" value="Genomic_DNA"/>
</dbReference>
<evidence type="ECO:0000313" key="2">
    <source>
        <dbReference type="EMBL" id="CAB5219908.1"/>
    </source>
</evidence>